<dbReference type="InterPro" id="IPR029055">
    <property type="entry name" value="Ntn_hydrolases_N"/>
</dbReference>
<dbReference type="Pfam" id="PF01804">
    <property type="entry name" value="Penicil_amidase"/>
    <property type="match status" value="1"/>
</dbReference>
<dbReference type="PANTHER" id="PTHR34218">
    <property type="entry name" value="PEPTIDASE S45 PENICILLIN AMIDASE"/>
    <property type="match status" value="1"/>
</dbReference>
<feature type="non-terminal residue" evidence="3">
    <location>
        <position position="152"/>
    </location>
</feature>
<protein>
    <recommendedName>
        <fullName evidence="4">Penicillin amidase</fullName>
    </recommendedName>
</protein>
<evidence type="ECO:0000256" key="2">
    <source>
        <dbReference type="SAM" id="Phobius"/>
    </source>
</evidence>
<sequence>MRNKFTKYSLPVTLIILFSGFLISKWIYRPRFTLSEDELMEAISREVTIYRDTWGVPHIFGKTDPDAAFGLAYAHSEDDFSTIQDVIIMVKQKSGLFKGKDGAVTDFLMEWLRIYESVDKFYHSHLSPDVKLLMEGYCQGINLFAHENNDEI</sequence>
<dbReference type="Gene3D" id="1.10.439.10">
    <property type="entry name" value="Penicillin Amidohydrolase, domain 1"/>
    <property type="match status" value="1"/>
</dbReference>
<dbReference type="InterPro" id="IPR023343">
    <property type="entry name" value="Penicillin_amidase_dom1"/>
</dbReference>
<keyword evidence="2" id="KW-1133">Transmembrane helix</keyword>
<dbReference type="PANTHER" id="PTHR34218:SF3">
    <property type="entry name" value="ACYL-HOMOSERINE LACTONE ACYLASE PVDQ"/>
    <property type="match status" value="1"/>
</dbReference>
<feature type="transmembrane region" description="Helical" evidence="2">
    <location>
        <begin position="12"/>
        <end position="28"/>
    </location>
</feature>
<keyword evidence="2" id="KW-0812">Transmembrane</keyword>
<dbReference type="GO" id="GO:0017000">
    <property type="term" value="P:antibiotic biosynthetic process"/>
    <property type="evidence" value="ECO:0007669"/>
    <property type="project" value="InterPro"/>
</dbReference>
<gene>
    <name evidence="3" type="ORF">METZ01_LOCUS320505</name>
</gene>
<proteinExistence type="inferred from homology"/>
<reference evidence="3" key="1">
    <citation type="submission" date="2018-05" db="EMBL/GenBank/DDBJ databases">
        <authorList>
            <person name="Lanie J.A."/>
            <person name="Ng W.-L."/>
            <person name="Kazmierczak K.M."/>
            <person name="Andrzejewski T.M."/>
            <person name="Davidsen T.M."/>
            <person name="Wayne K.J."/>
            <person name="Tettelin H."/>
            <person name="Glass J.I."/>
            <person name="Rusch D."/>
            <person name="Podicherti R."/>
            <person name="Tsui H.-C.T."/>
            <person name="Winkler M.E."/>
        </authorList>
    </citation>
    <scope>NUCLEOTIDE SEQUENCE</scope>
</reference>
<dbReference type="EMBL" id="UINC01104478">
    <property type="protein sequence ID" value="SVC67651.1"/>
    <property type="molecule type" value="Genomic_DNA"/>
</dbReference>
<dbReference type="AlphaFoldDB" id="A0A382P742"/>
<accession>A0A382P742</accession>
<evidence type="ECO:0008006" key="4">
    <source>
        <dbReference type="Google" id="ProtNLM"/>
    </source>
</evidence>
<evidence type="ECO:0000256" key="1">
    <source>
        <dbReference type="ARBA" id="ARBA00006586"/>
    </source>
</evidence>
<organism evidence="3">
    <name type="scientific">marine metagenome</name>
    <dbReference type="NCBI Taxonomy" id="408172"/>
    <lineage>
        <taxon>unclassified sequences</taxon>
        <taxon>metagenomes</taxon>
        <taxon>ecological metagenomes</taxon>
    </lineage>
</organism>
<comment type="similarity">
    <text evidence="1">Belongs to the peptidase S45 family.</text>
</comment>
<evidence type="ECO:0000313" key="3">
    <source>
        <dbReference type="EMBL" id="SVC67651.1"/>
    </source>
</evidence>
<dbReference type="GO" id="GO:0016811">
    <property type="term" value="F:hydrolase activity, acting on carbon-nitrogen (but not peptide) bonds, in linear amides"/>
    <property type="evidence" value="ECO:0007669"/>
    <property type="project" value="InterPro"/>
</dbReference>
<keyword evidence="2" id="KW-0472">Membrane</keyword>
<name>A0A382P742_9ZZZZ</name>
<dbReference type="SUPFAM" id="SSF56235">
    <property type="entry name" value="N-terminal nucleophile aminohydrolases (Ntn hydrolases)"/>
    <property type="match status" value="1"/>
</dbReference>
<dbReference type="InterPro" id="IPR002692">
    <property type="entry name" value="S45"/>
</dbReference>